<feature type="region of interest" description="Disordered" evidence="1">
    <location>
        <begin position="50"/>
        <end position="88"/>
    </location>
</feature>
<sequence>MSNPCCGTLTKMKSVQLSADLPPADSHIMLTYNSLPARPHRAMPRNKTGIYLGSDAPPNSPRTYHSVPPLAKPRGTLFRPRTPTDNKRRRAYTVPGQADLEQGESHLLPQVSVKPVLLTDDPDCLSTSLLYIYNHPCPAPMALPYTPPMILRLPILRPKQQQRVEALRIREEPRGFHPQPVRKAKPKVKQDETQSLPGNTNNDQAPVLRKSARNFVAAANSGVTHLEDLGLEELSLRSVSTGRESSIPPSIIEDIQNTNKRMVGLQECYSKICKGNLSSLQSLLPARKTTGGRTKTIATPLTIRSFRNPRSPHSVVQYSDLRHKSMGIGTSTKPLVPAPYYYSSKGLPNTTDDGGSKVRLTRLPVGFLSVSVSDRKVAASSRSTERVLAAPGVGAISQSALNRQAASLPSDPPQGIEGIPPPSRSSNTKFMDSEDHYAHKDGFRVPSGTPAVSATDLHKIGSSSSVNEHQNDGQKASLPKDPRHSSEVQPAAPPVSPASTRKLRTHVPVNQNNSHSIPTGLTNGGSISESASDVEDPRPDLCSAKSEGSSRSSTITQGDRVLPSAVAIVVSVQDDSGESHVVDLEEELETEYEGDSKDAVPHGDSEQLIHEWQEASEKKQAEFQRLLEEHQEIVSRIEELEKVKEQGGGDIPQGEVEEEG</sequence>
<proteinExistence type="predicted"/>
<organism evidence="2 3">
    <name type="scientific">Patiria miniata</name>
    <name type="common">Bat star</name>
    <name type="synonym">Asterina miniata</name>
    <dbReference type="NCBI Taxonomy" id="46514"/>
    <lineage>
        <taxon>Eukaryota</taxon>
        <taxon>Metazoa</taxon>
        <taxon>Echinodermata</taxon>
        <taxon>Eleutherozoa</taxon>
        <taxon>Asterozoa</taxon>
        <taxon>Asteroidea</taxon>
        <taxon>Valvatacea</taxon>
        <taxon>Valvatida</taxon>
        <taxon>Asterinidae</taxon>
        <taxon>Patiria</taxon>
    </lineage>
</organism>
<evidence type="ECO:0000256" key="1">
    <source>
        <dbReference type="SAM" id="MobiDB-lite"/>
    </source>
</evidence>
<dbReference type="OMA" id="RICKVEA"/>
<dbReference type="EnsemblMetazoa" id="XM_038190408.1">
    <property type="protein sequence ID" value="XP_038046336.1"/>
    <property type="gene ID" value="LOC119720636"/>
</dbReference>
<dbReference type="RefSeq" id="XP_038046345.1">
    <property type="nucleotide sequence ID" value="XM_038190417.1"/>
</dbReference>
<evidence type="ECO:0000313" key="2">
    <source>
        <dbReference type="EnsemblMetazoa" id="XP_038046336.1"/>
    </source>
</evidence>
<dbReference type="AlphaFoldDB" id="A0A913Z5Q8"/>
<dbReference type="EnsemblMetazoa" id="XM_038190417.1">
    <property type="protein sequence ID" value="XP_038046345.1"/>
    <property type="gene ID" value="LOC119720636"/>
</dbReference>
<feature type="compositionally biased region" description="Polar residues" evidence="1">
    <location>
        <begin position="193"/>
        <end position="204"/>
    </location>
</feature>
<feature type="region of interest" description="Disordered" evidence="1">
    <location>
        <begin position="172"/>
        <end position="205"/>
    </location>
</feature>
<feature type="compositionally biased region" description="Polar residues" evidence="1">
    <location>
        <begin position="508"/>
        <end position="531"/>
    </location>
</feature>
<accession>A0A913Z5Q8</accession>
<reference evidence="2" key="1">
    <citation type="submission" date="2022-11" db="UniProtKB">
        <authorList>
            <consortium name="EnsemblMetazoa"/>
        </authorList>
    </citation>
    <scope>IDENTIFICATION</scope>
</reference>
<feature type="compositionally biased region" description="Polar residues" evidence="1">
    <location>
        <begin position="546"/>
        <end position="557"/>
    </location>
</feature>
<evidence type="ECO:0000313" key="3">
    <source>
        <dbReference type="Proteomes" id="UP000887568"/>
    </source>
</evidence>
<dbReference type="RefSeq" id="XP_038046336.1">
    <property type="nucleotide sequence ID" value="XM_038190408.1"/>
</dbReference>
<dbReference type="EnsemblMetazoa" id="XM_038190399.1">
    <property type="protein sequence ID" value="XP_038046327.1"/>
    <property type="gene ID" value="LOC119720636"/>
</dbReference>
<feature type="region of interest" description="Disordered" evidence="1">
    <location>
        <begin position="402"/>
        <end position="430"/>
    </location>
</feature>
<dbReference type="RefSeq" id="XP_038046327.1">
    <property type="nucleotide sequence ID" value="XM_038190399.1"/>
</dbReference>
<dbReference type="GeneID" id="119720636"/>
<feature type="region of interest" description="Disordered" evidence="1">
    <location>
        <begin position="462"/>
        <end position="558"/>
    </location>
</feature>
<keyword evidence="3" id="KW-1185">Reference proteome</keyword>
<dbReference type="OrthoDB" id="6107088at2759"/>
<protein>
    <submittedName>
        <fullName evidence="2">Uncharacterized protein</fullName>
    </submittedName>
</protein>
<name>A0A913Z5Q8_PATMI</name>
<feature type="region of interest" description="Disordered" evidence="1">
    <location>
        <begin position="641"/>
        <end position="660"/>
    </location>
</feature>
<dbReference type="Proteomes" id="UP000887568">
    <property type="component" value="Unplaced"/>
</dbReference>